<feature type="region of interest" description="Disordered" evidence="2">
    <location>
        <begin position="798"/>
        <end position="818"/>
    </location>
</feature>
<dbReference type="Gene3D" id="2.180.10.10">
    <property type="entry name" value="RHS repeat-associated core"/>
    <property type="match status" value="1"/>
</dbReference>
<dbReference type="InterPro" id="IPR030934">
    <property type="entry name" value="Intein_C"/>
</dbReference>
<evidence type="ECO:0000313" key="4">
    <source>
        <dbReference type="EMBL" id="SCF42174.1"/>
    </source>
</evidence>
<dbReference type="InterPro" id="IPR022385">
    <property type="entry name" value="Rhs_assc_core"/>
</dbReference>
<dbReference type="InterPro" id="IPR056823">
    <property type="entry name" value="TEN-like_YD-shell"/>
</dbReference>
<dbReference type="Pfam" id="PF25023">
    <property type="entry name" value="TEN_YD-shell"/>
    <property type="match status" value="1"/>
</dbReference>
<dbReference type="SUPFAM" id="SSF51294">
    <property type="entry name" value="Hedgehog/intein (Hint) domain"/>
    <property type="match status" value="1"/>
</dbReference>
<dbReference type="EMBL" id="FMCU01000015">
    <property type="protein sequence ID" value="SCF42174.1"/>
    <property type="molecule type" value="Genomic_DNA"/>
</dbReference>
<dbReference type="InterPro" id="IPR006530">
    <property type="entry name" value="YD"/>
</dbReference>
<feature type="compositionally biased region" description="Polar residues" evidence="2">
    <location>
        <begin position="1292"/>
        <end position="1308"/>
    </location>
</feature>
<dbReference type="SMART" id="SM00306">
    <property type="entry name" value="HintN"/>
    <property type="match status" value="1"/>
</dbReference>
<feature type="compositionally biased region" description="Polar residues" evidence="2">
    <location>
        <begin position="801"/>
        <end position="816"/>
    </location>
</feature>
<feature type="region of interest" description="Disordered" evidence="2">
    <location>
        <begin position="57"/>
        <end position="86"/>
    </location>
</feature>
<gene>
    <name evidence="4" type="ORF">GA0070216_11541</name>
</gene>
<dbReference type="Proteomes" id="UP000198797">
    <property type="component" value="Unassembled WGS sequence"/>
</dbReference>
<dbReference type="STRING" id="121616.GA0070216_11541"/>
<keyword evidence="5" id="KW-1185">Reference proteome</keyword>
<dbReference type="InterPro" id="IPR031325">
    <property type="entry name" value="RHS_repeat"/>
</dbReference>
<dbReference type="RefSeq" id="WP_141723185.1">
    <property type="nucleotide sequence ID" value="NZ_FMCU01000015.1"/>
</dbReference>
<evidence type="ECO:0000313" key="5">
    <source>
        <dbReference type="Proteomes" id="UP000198797"/>
    </source>
</evidence>
<feature type="region of interest" description="Disordered" evidence="2">
    <location>
        <begin position="1573"/>
        <end position="1594"/>
    </location>
</feature>
<feature type="domain" description="Hint" evidence="3">
    <location>
        <begin position="2041"/>
        <end position="2146"/>
    </location>
</feature>
<dbReference type="NCBIfam" id="TIGR01643">
    <property type="entry name" value="YD_repeat_2x"/>
    <property type="match status" value="2"/>
</dbReference>
<dbReference type="PROSITE" id="PS50818">
    <property type="entry name" value="INTEIN_C_TER"/>
    <property type="match status" value="1"/>
</dbReference>
<dbReference type="InterPro" id="IPR050708">
    <property type="entry name" value="T6SS_VgrG/RHS"/>
</dbReference>
<evidence type="ECO:0000256" key="1">
    <source>
        <dbReference type="ARBA" id="ARBA00022737"/>
    </source>
</evidence>
<proteinExistence type="predicted"/>
<dbReference type="InterPro" id="IPR006141">
    <property type="entry name" value="Intein_N"/>
</dbReference>
<evidence type="ECO:0000259" key="3">
    <source>
        <dbReference type="SMART" id="SM00306"/>
    </source>
</evidence>
<dbReference type="CDD" id="cd00081">
    <property type="entry name" value="Hint"/>
    <property type="match status" value="1"/>
</dbReference>
<feature type="compositionally biased region" description="Basic and acidic residues" evidence="2">
    <location>
        <begin position="1577"/>
        <end position="1586"/>
    </location>
</feature>
<keyword evidence="1" id="KW-0677">Repeat</keyword>
<dbReference type="Pfam" id="PF12639">
    <property type="entry name" value="Colicin-DNase"/>
    <property type="match status" value="1"/>
</dbReference>
<protein>
    <submittedName>
        <fullName evidence="4">Intein N-terminal splicing region/RHS repeat-associated core domain-containing protein</fullName>
    </submittedName>
</protein>
<reference evidence="5" key="1">
    <citation type="submission" date="2016-06" db="EMBL/GenBank/DDBJ databases">
        <authorList>
            <person name="Varghese N."/>
            <person name="Submissions Spin"/>
        </authorList>
    </citation>
    <scope>NUCLEOTIDE SEQUENCE [LARGE SCALE GENOMIC DNA]</scope>
    <source>
        <strain evidence="5">DSM 44100</strain>
    </source>
</reference>
<dbReference type="PROSITE" id="PS50817">
    <property type="entry name" value="INTEIN_N_TER"/>
    <property type="match status" value="1"/>
</dbReference>
<dbReference type="Pfam" id="PF05593">
    <property type="entry name" value="RHS_repeat"/>
    <property type="match status" value="2"/>
</dbReference>
<dbReference type="Pfam" id="PF07591">
    <property type="entry name" value="PT-HINT"/>
    <property type="match status" value="1"/>
</dbReference>
<organism evidence="4 5">
    <name type="scientific">Micromonospora matsumotoense</name>
    <dbReference type="NCBI Taxonomy" id="121616"/>
    <lineage>
        <taxon>Bacteria</taxon>
        <taxon>Bacillati</taxon>
        <taxon>Actinomycetota</taxon>
        <taxon>Actinomycetes</taxon>
        <taxon>Micromonosporales</taxon>
        <taxon>Micromonosporaceae</taxon>
        <taxon>Micromonospora</taxon>
    </lineage>
</organism>
<dbReference type="InterPro" id="IPR003587">
    <property type="entry name" value="Hint_dom_N"/>
</dbReference>
<name>A0A1C5AAY0_9ACTN</name>
<dbReference type="PANTHER" id="PTHR32305">
    <property type="match status" value="1"/>
</dbReference>
<dbReference type="PANTHER" id="PTHR32305:SF17">
    <property type="entry name" value="TRNA NUCLEASE WAPA"/>
    <property type="match status" value="1"/>
</dbReference>
<feature type="region of interest" description="Disordered" evidence="2">
    <location>
        <begin position="1292"/>
        <end position="1311"/>
    </location>
</feature>
<sequence>MAKGHFMLRASRRRVSSTHQHLRWVAGVLSLVMVASALTPVQASAAVEVDLPALQKERSVPGRSHEARSSVPEARQAGTPLARPTWPAASTTTVDLVGTARVAVGSAPIKVGAAAGTAARGTAAAPATVRVQVEDRATTDRAGVRGVLFRIGSGDGTAGRVSVEVDYRAFRTAYGADYASRLRLVQLPACALTTPERDECAQITVLRTRNDVATSTLVAEVDVAGVGSGRRTAAATLLAAAAGASGPGGSYSATSLNPSGSWSAGGSAGDFSWSYPMEMPSSLGGPTPSIGLGYSSSSVDGRMVSTNNQPTWVGDGWDYWPGFVERRYKSCAEDMGGNAVNTVKTGDLCWASNNVTLSLNGRTTELVRDGTSGVWRTAEDDGSRVEALTGASNGDNNGEYWRVTTTDGTQYYFGRNRLPNYVSGNPETKSTWTAPVFGNNPDEPCDNSNFDAAWCQQGWRWNLDHVVDTNGNSMAYYYTPESNYYGRNIKTSGVQYERGGYLNRIEYGQRNGQEYAKPAPARVVFGVDERCLPDANFDCAPSKFTKANANRWPDTPVDQNCVKDEECTDRFSPTFWTRKRLTSITTQVRSGTAYRDVNLWTLNHAFPTTADGTTPSLWLASITRTGKVGGSVSMPAVTFTGQMMPNRVDGLEGVPAITRQRMVRIDTETGSTIGIGYLPRQCSRFTPVVLPAPNETNTMRCYPTYWQPEGETEPVLDWFHKYVVNQVVEQDRQGGQLPKETNYEFSNPAWGYDDGEFTKAEHRTWSQWRGYGRVRTRVGKAPDNLSLTETRYFQGLDGDKTSTGTRTASVTDSEGGTTPDVAEFQGMIREAIYYSGDGGVIESATLNTPWRSAATATRARPGTSALKSYVTQTTSVKSRTKVADGSWRRTEVQHSFDGYGIPTQTSDLGDLSRTDDDSCTRHEYARNTDDWLMTKVKRVEKVAVSCATAPSRPADVVSETRMYYDDLTTLGAAPTEGNVTKVEELMEWPAGGPRYAVTGRSVYDDYGRVTESYDVYGKKTKIDFIPAADALVTQVDTTNPKLHKTTQYLEPAWGVPVAEVDPNSARTDLSYDPLGRLTKVWLPGRDKATYPDTPNSRFAYQVTQSAPVVVTTETLKEDGSYRTGYEIYDGMLRLRQTQQPANGGGRVLTDVFYDTRGLAWKKRAAYYNSSAPSATLLDGIGDNLVPSQMVYRFDGMGRPTNEIFESFGVEKWRTVTTYRGDRIDVDPPQGGTATTKITDGSGRLAELRQYQAETPTGAYEATTYSYDRFGRVKEVKDPTGNKWTYGYDLRGRQTNAGDPDKGTTTSTFDDGDRLVSTTDARQKTLTYGYDELGRPTALRHGTSTGTLAAQWTYDSLKIGLPTSSTRWVGSNAYVSEVTGYNVRNQPTGTKYTIPASEGALAGSYSFAQSYTDNTGLPKSTTYPLAGGLPEERVSYGYNGLDMPVSVTGLNKYLQTTTYSEYGEPLRLTMGAVGKEVYQTFKYQDGTRRLAQTIVDRAIAPTRLDDISYEHDAIGNVTKIKGVEQGTTTDTQCFGYDHLRRMTQAWTANDDCAAKTPSAATVGGPDPYWHSYTFHDGTSNRKTEVQHDTSGNPANDITATYGYPTAGTAQPHTLRTVNTVGSPTPGLPGGQRLDEYLYDNAGNMISRKIGGTAQTLDWDNEGHLAKVTEGTKVTEFLYDADGNRMIRRDPTTVTLYLAGTELTLTKATTSVSGTRYYQGAGAVRTPSNKVNFLIGDHHGTAQETIDANTLASTRRKYTPYGQTRGSQPSVWPGQKGFVGGTIDSSTGLTHLGAREYEPATGRFISVDPIIDFTDPQQMQGYAYANNSPVSFSDASGLRYCADDPCSGNGGGVSGTGPPPGATQTKPPAGGNKTPSGPSQDEVNRAKSIKEKKLLDIVIEASGEILLAFFGLDDIRDCVMKGDIGACAMAVVSAIPWGKVLKAKKVGEAMIRTGKAVLSWFDEMKWAQRVLAQADEAAALAARQADDAAAAVARQADDAAATAARQADDAAATAARQADDAAATAARQGDDVAETAGKSCKTGNSFTPDTRVVLADGSTRAIEDIALGDEVLATDPETGQTEARTVVGLIVGDGRKTLVEVTVDTDGTQGDKSGSVIATDGHPFWIADLNKWLPATELEPGQWLRTSAGTYVQVEAVRAFTQERRVHNLAVEGIHTYHVLAGNTPVLVHNCGGSVQGHPSTCACATGGVPQVRNGALAGNTHPVTGIPFDRHGFPDFSSVRHPSVPDVRITLSGSRSTDFARANRAAGLSSTPTGYTWHHHQDKGLMQLIDRTVHAKTGHTGGFK</sequence>
<feature type="region of interest" description="Disordered" evidence="2">
    <location>
        <begin position="1849"/>
        <end position="1883"/>
    </location>
</feature>
<dbReference type="OrthoDB" id="291011at2"/>
<accession>A0A1C5AAY0</accession>
<dbReference type="GO" id="GO:0016539">
    <property type="term" value="P:intein-mediated protein splicing"/>
    <property type="evidence" value="ECO:0007669"/>
    <property type="project" value="InterPro"/>
</dbReference>
<feature type="compositionally biased region" description="Basic and acidic residues" evidence="2">
    <location>
        <begin position="57"/>
        <end position="68"/>
    </location>
</feature>
<dbReference type="NCBIfam" id="TIGR03696">
    <property type="entry name" value="Rhs_assc_core"/>
    <property type="match status" value="1"/>
</dbReference>
<dbReference type="InterPro" id="IPR036844">
    <property type="entry name" value="Hint_dom_sf"/>
</dbReference>
<dbReference type="Gene3D" id="2.170.16.10">
    <property type="entry name" value="Hedgehog/Intein (Hint) domain"/>
    <property type="match status" value="1"/>
</dbReference>
<evidence type="ECO:0000256" key="2">
    <source>
        <dbReference type="SAM" id="MobiDB-lite"/>
    </source>
</evidence>